<feature type="region of interest" description="Disordered" evidence="1">
    <location>
        <begin position="196"/>
        <end position="226"/>
    </location>
</feature>
<feature type="compositionally biased region" description="Pro residues" evidence="1">
    <location>
        <begin position="19"/>
        <end position="28"/>
    </location>
</feature>
<organism evidence="2 3">
    <name type="scientific">Daphnia magna</name>
    <dbReference type="NCBI Taxonomy" id="35525"/>
    <lineage>
        <taxon>Eukaryota</taxon>
        <taxon>Metazoa</taxon>
        <taxon>Ecdysozoa</taxon>
        <taxon>Arthropoda</taxon>
        <taxon>Crustacea</taxon>
        <taxon>Branchiopoda</taxon>
        <taxon>Diplostraca</taxon>
        <taxon>Cladocera</taxon>
        <taxon>Anomopoda</taxon>
        <taxon>Daphniidae</taxon>
        <taxon>Daphnia</taxon>
    </lineage>
</organism>
<feature type="compositionally biased region" description="Basic and acidic residues" evidence="1">
    <location>
        <begin position="196"/>
        <end position="214"/>
    </location>
</feature>
<evidence type="ECO:0000313" key="2">
    <source>
        <dbReference type="EMBL" id="KAK4045005.1"/>
    </source>
</evidence>
<proteinExistence type="predicted"/>
<dbReference type="EMBL" id="JAOYFB010000041">
    <property type="protein sequence ID" value="KAK4045005.1"/>
    <property type="molecule type" value="Genomic_DNA"/>
</dbReference>
<keyword evidence="3" id="KW-1185">Reference proteome</keyword>
<gene>
    <name evidence="2" type="ORF">OUZ56_032412</name>
</gene>
<reference evidence="2 3" key="1">
    <citation type="journal article" date="2023" name="Nucleic Acids Res.">
        <title>The hologenome of Daphnia magna reveals possible DNA methylation and microbiome-mediated evolution of the host genome.</title>
        <authorList>
            <person name="Chaturvedi A."/>
            <person name="Li X."/>
            <person name="Dhandapani V."/>
            <person name="Marshall H."/>
            <person name="Kissane S."/>
            <person name="Cuenca-Cambronero M."/>
            <person name="Asole G."/>
            <person name="Calvet F."/>
            <person name="Ruiz-Romero M."/>
            <person name="Marangio P."/>
            <person name="Guigo R."/>
            <person name="Rago D."/>
            <person name="Mirbahai L."/>
            <person name="Eastwood N."/>
            <person name="Colbourne J.K."/>
            <person name="Zhou J."/>
            <person name="Mallon E."/>
            <person name="Orsini L."/>
        </authorList>
    </citation>
    <scope>NUCLEOTIDE SEQUENCE [LARGE SCALE GENOMIC DNA]</scope>
    <source>
        <strain evidence="2">LRV0_1</strain>
    </source>
</reference>
<feature type="region of interest" description="Disordered" evidence="1">
    <location>
        <begin position="1"/>
        <end position="40"/>
    </location>
</feature>
<name>A0ABR0B8T4_9CRUS</name>
<accession>A0ABR0B8T4</accession>
<sequence length="226" mass="24385">MSGVTLISTMPPRRRLPRPRPPPPPPIPTSAVSRGADASAGGDVFGNAFHHVRKFLNSPRKVVVGHHARNRGNKAYRGRDQRFGDLGGDDRQICILQVSDAEEGVHDPVDAFEVGHFLGRGATGDALDLDGTRVVQGAATAAGDLGPRSVSRCKDSCKRRTAERIEAPSGKRLKGLGAIKGLQECLRFGARPLKMETLRRDDRPARHGKIREGQSLRPSPGATRSE</sequence>
<comment type="caution">
    <text evidence="2">The sequence shown here is derived from an EMBL/GenBank/DDBJ whole genome shotgun (WGS) entry which is preliminary data.</text>
</comment>
<evidence type="ECO:0000256" key="1">
    <source>
        <dbReference type="SAM" id="MobiDB-lite"/>
    </source>
</evidence>
<protein>
    <submittedName>
        <fullName evidence="2">Uncharacterized protein</fullName>
    </submittedName>
</protein>
<evidence type="ECO:0000313" key="3">
    <source>
        <dbReference type="Proteomes" id="UP001234178"/>
    </source>
</evidence>
<dbReference type="Proteomes" id="UP001234178">
    <property type="component" value="Unassembled WGS sequence"/>
</dbReference>